<dbReference type="RefSeq" id="XP_012945159.1">
    <property type="nucleotide sequence ID" value="XM_013089705.1"/>
</dbReference>
<accession>A0ABM1ACN6</accession>
<dbReference type="PANTHER" id="PTHR19446">
    <property type="entry name" value="REVERSE TRANSCRIPTASES"/>
    <property type="match status" value="1"/>
</dbReference>
<evidence type="ECO:0000313" key="2">
    <source>
        <dbReference type="RefSeq" id="XP_012945159.1"/>
    </source>
</evidence>
<protein>
    <submittedName>
        <fullName evidence="2">Uncharacterized protein LOC106013581</fullName>
    </submittedName>
</protein>
<sequence>MAQNTQCRFIAVHPEHSEPTILESEVREALKTSPKNKAAGDHGITTEAILARGETGIHWLTIVFQKAWKERKVPTDWQNAIVVPKWKKRGSKNDCNTYRGISLLSHAGKIEEQRTRTKAKHLLGDAQFGFRKGRGYNDAVFALRQLCERALEHDQDLLFAFEDQ</sequence>
<reference evidence="2" key="1">
    <citation type="submission" date="2025-08" db="UniProtKB">
        <authorList>
            <consortium name="RefSeq"/>
        </authorList>
    </citation>
    <scope>IDENTIFICATION</scope>
</reference>
<evidence type="ECO:0000313" key="1">
    <source>
        <dbReference type="Proteomes" id="UP000694888"/>
    </source>
</evidence>
<gene>
    <name evidence="2" type="primary">LOC106013581</name>
</gene>
<dbReference type="GeneID" id="106013581"/>
<organism evidence="1 2">
    <name type="scientific">Aplysia californica</name>
    <name type="common">California sea hare</name>
    <dbReference type="NCBI Taxonomy" id="6500"/>
    <lineage>
        <taxon>Eukaryota</taxon>
        <taxon>Metazoa</taxon>
        <taxon>Spiralia</taxon>
        <taxon>Lophotrochozoa</taxon>
        <taxon>Mollusca</taxon>
        <taxon>Gastropoda</taxon>
        <taxon>Heterobranchia</taxon>
        <taxon>Euthyneura</taxon>
        <taxon>Tectipleura</taxon>
        <taxon>Aplysiida</taxon>
        <taxon>Aplysioidea</taxon>
        <taxon>Aplysiidae</taxon>
        <taxon>Aplysia</taxon>
    </lineage>
</organism>
<name>A0ABM1ACN6_APLCA</name>
<proteinExistence type="predicted"/>
<dbReference type="Proteomes" id="UP000694888">
    <property type="component" value="Unplaced"/>
</dbReference>
<keyword evidence="1" id="KW-1185">Reference proteome</keyword>